<dbReference type="InterPro" id="IPR036163">
    <property type="entry name" value="HMA_dom_sf"/>
</dbReference>
<keyword evidence="3" id="KW-1185">Reference proteome</keyword>
<dbReference type="Gene3D" id="3.30.70.100">
    <property type="match status" value="1"/>
</dbReference>
<gene>
    <name evidence="2" type="ORF">ACFPFO_10200</name>
</gene>
<dbReference type="RefSeq" id="WP_114578079.1">
    <property type="nucleotide sequence ID" value="NZ_JAIVEF010000001.1"/>
</dbReference>
<evidence type="ECO:0000313" key="3">
    <source>
        <dbReference type="Proteomes" id="UP001595925"/>
    </source>
</evidence>
<protein>
    <submittedName>
        <fullName evidence="2">Heavy-metal-associated domain-containing protein</fullName>
    </submittedName>
</protein>
<reference evidence="2 3" key="1">
    <citation type="journal article" date="2019" name="Int. J. Syst. Evol. Microbiol.">
        <title>The Global Catalogue of Microorganisms (GCM) 10K type strain sequencing project: providing services to taxonomists for standard genome sequencing and annotation.</title>
        <authorList>
            <consortium name="The Broad Institute Genomics Platform"/>
            <consortium name="The Broad Institute Genome Sequencing Center for Infectious Disease"/>
            <person name="Wu L."/>
            <person name="Ma J."/>
        </authorList>
    </citation>
    <scope>NUCLEOTIDE SEQUENCE [LARGE SCALE GENOMIC DNA]</scope>
    <source>
        <strain evidence="2 3">CGMCC 1.15824</strain>
    </source>
</reference>
<dbReference type="PROSITE" id="PS50846">
    <property type="entry name" value="HMA_2"/>
    <property type="match status" value="1"/>
</dbReference>
<dbReference type="AlphaFoldDB" id="A0ABD5QEH7"/>
<dbReference type="SUPFAM" id="SSF55008">
    <property type="entry name" value="HMA, heavy metal-associated domain"/>
    <property type="match status" value="1"/>
</dbReference>
<dbReference type="Proteomes" id="UP001595925">
    <property type="component" value="Unassembled WGS sequence"/>
</dbReference>
<feature type="domain" description="HMA" evidence="1">
    <location>
        <begin position="2"/>
        <end position="66"/>
    </location>
</feature>
<evidence type="ECO:0000259" key="1">
    <source>
        <dbReference type="PROSITE" id="PS50846"/>
    </source>
</evidence>
<name>A0ABD5QEH7_9EURY</name>
<organism evidence="2 3">
    <name type="scientific">Saliphagus infecundisoli</name>
    <dbReference type="NCBI Taxonomy" id="1849069"/>
    <lineage>
        <taxon>Archaea</taxon>
        <taxon>Methanobacteriati</taxon>
        <taxon>Methanobacteriota</taxon>
        <taxon>Stenosarchaea group</taxon>
        <taxon>Halobacteria</taxon>
        <taxon>Halobacteriales</taxon>
        <taxon>Natrialbaceae</taxon>
        <taxon>Saliphagus</taxon>
    </lineage>
</organism>
<dbReference type="CDD" id="cd00371">
    <property type="entry name" value="HMA"/>
    <property type="match status" value="1"/>
</dbReference>
<sequence length="67" mass="7173">MDQTTRDVRGMSCEGCEETVRTALEAIDGVVSATADHEDGEVRVSHEAVGTEMIDRTIADAGYEVEG</sequence>
<accession>A0ABD5QEH7</accession>
<dbReference type="Pfam" id="PF00403">
    <property type="entry name" value="HMA"/>
    <property type="match status" value="1"/>
</dbReference>
<dbReference type="EMBL" id="JBHSJG010000036">
    <property type="protein sequence ID" value="MFC4988118.1"/>
    <property type="molecule type" value="Genomic_DNA"/>
</dbReference>
<dbReference type="InterPro" id="IPR006121">
    <property type="entry name" value="HMA_dom"/>
</dbReference>
<evidence type="ECO:0000313" key="2">
    <source>
        <dbReference type="EMBL" id="MFC4988118.1"/>
    </source>
</evidence>
<proteinExistence type="predicted"/>
<comment type="caution">
    <text evidence="2">The sequence shown here is derived from an EMBL/GenBank/DDBJ whole genome shotgun (WGS) entry which is preliminary data.</text>
</comment>